<dbReference type="Gene3D" id="2.40.100.10">
    <property type="entry name" value="Cyclophilin-like"/>
    <property type="match status" value="1"/>
</dbReference>
<keyword evidence="1" id="KW-0547">Nucleotide-binding</keyword>
<evidence type="ECO:0000256" key="3">
    <source>
        <dbReference type="ARBA" id="ARBA00022840"/>
    </source>
</evidence>
<keyword evidence="2" id="KW-0378">Hydrolase</keyword>
<dbReference type="InterPro" id="IPR010016">
    <property type="entry name" value="PxpB"/>
</dbReference>
<gene>
    <name evidence="5" type="ORF">UFOPK2579_00756</name>
</gene>
<evidence type="ECO:0000313" key="5">
    <source>
        <dbReference type="EMBL" id="CAB4697562.1"/>
    </source>
</evidence>
<dbReference type="PANTHER" id="PTHR34698">
    <property type="entry name" value="5-OXOPROLINASE SUBUNIT B"/>
    <property type="match status" value="1"/>
</dbReference>
<dbReference type="AlphaFoldDB" id="A0A6J6PG80"/>
<dbReference type="Pfam" id="PF02682">
    <property type="entry name" value="CT_C_D"/>
    <property type="match status" value="1"/>
</dbReference>
<sequence>MRQRPVGPHALLVEVADAGEALALASWARTAVEAVEVVPAACTVLLDGVADLTRAADAVRGWQPTAERPRGRLVEVPTIYDGPDLVRVAEHWGVDVDEVVRRHTDAELVSSFCGFAPGFAYLDGLGWSVPRLDSPRPRVAPGSVALAGSWCGIYPTASPGGWQLIGRTDLVLWDPTRPDPALLAPGTRVRFVAR</sequence>
<dbReference type="GO" id="GO:0016787">
    <property type="term" value="F:hydrolase activity"/>
    <property type="evidence" value="ECO:0007669"/>
    <property type="project" value="UniProtKB-KW"/>
</dbReference>
<dbReference type="PANTHER" id="PTHR34698:SF2">
    <property type="entry name" value="5-OXOPROLINASE SUBUNIT B"/>
    <property type="match status" value="1"/>
</dbReference>
<dbReference type="SUPFAM" id="SSF50891">
    <property type="entry name" value="Cyclophilin-like"/>
    <property type="match status" value="1"/>
</dbReference>
<organism evidence="5">
    <name type="scientific">freshwater metagenome</name>
    <dbReference type="NCBI Taxonomy" id="449393"/>
    <lineage>
        <taxon>unclassified sequences</taxon>
        <taxon>metagenomes</taxon>
        <taxon>ecological metagenomes</taxon>
    </lineage>
</organism>
<dbReference type="InterPro" id="IPR029000">
    <property type="entry name" value="Cyclophilin-like_dom_sf"/>
</dbReference>
<evidence type="ECO:0000256" key="2">
    <source>
        <dbReference type="ARBA" id="ARBA00022801"/>
    </source>
</evidence>
<dbReference type="InterPro" id="IPR003833">
    <property type="entry name" value="CT_C_D"/>
</dbReference>
<name>A0A6J6PG80_9ZZZZ</name>
<dbReference type="Gene3D" id="3.30.1360.40">
    <property type="match status" value="1"/>
</dbReference>
<protein>
    <submittedName>
        <fullName evidence="5">Unannotated protein</fullName>
    </submittedName>
</protein>
<dbReference type="EMBL" id="CAEZXR010000068">
    <property type="protein sequence ID" value="CAB4697562.1"/>
    <property type="molecule type" value="Genomic_DNA"/>
</dbReference>
<reference evidence="5" key="1">
    <citation type="submission" date="2020-05" db="EMBL/GenBank/DDBJ databases">
        <authorList>
            <person name="Chiriac C."/>
            <person name="Salcher M."/>
            <person name="Ghai R."/>
            <person name="Kavagutti S V."/>
        </authorList>
    </citation>
    <scope>NUCLEOTIDE SEQUENCE</scope>
</reference>
<accession>A0A6J6PG80</accession>
<dbReference type="SMART" id="SM00796">
    <property type="entry name" value="AHS1"/>
    <property type="match status" value="1"/>
</dbReference>
<feature type="domain" description="Carboxyltransferase" evidence="4">
    <location>
        <begin position="1"/>
        <end position="183"/>
    </location>
</feature>
<evidence type="ECO:0000259" key="4">
    <source>
        <dbReference type="SMART" id="SM00796"/>
    </source>
</evidence>
<keyword evidence="3" id="KW-0067">ATP-binding</keyword>
<dbReference type="GO" id="GO:0005524">
    <property type="term" value="F:ATP binding"/>
    <property type="evidence" value="ECO:0007669"/>
    <property type="project" value="UniProtKB-KW"/>
</dbReference>
<proteinExistence type="predicted"/>
<evidence type="ECO:0000256" key="1">
    <source>
        <dbReference type="ARBA" id="ARBA00022741"/>
    </source>
</evidence>